<comment type="caution">
    <text evidence="8">The sequence shown here is derived from an EMBL/GenBank/DDBJ whole genome shotgun (WGS) entry which is preliminary data.</text>
</comment>
<evidence type="ECO:0000256" key="1">
    <source>
        <dbReference type="ARBA" id="ARBA00004442"/>
    </source>
</evidence>
<keyword evidence="3" id="KW-0732">Signal</keyword>
<dbReference type="Pfam" id="PF07980">
    <property type="entry name" value="SusD_RagB"/>
    <property type="match status" value="1"/>
</dbReference>
<protein>
    <submittedName>
        <fullName evidence="8">RagB/SusD family nutrient uptake outer membrane protein</fullName>
    </submittedName>
</protein>
<evidence type="ECO:0000256" key="4">
    <source>
        <dbReference type="ARBA" id="ARBA00023136"/>
    </source>
</evidence>
<name>A0A4Q1D209_9BACT</name>
<sequence>MLFSCKKYLDNNTEGKIPPSDFFKTADDARQSIIAIYAKMRKWEMTAFAYISIQEIPSDQSIKGGAQGDASFLNNYDRFAYTSTEGQINDYWIGRYQLINLCNQAISNIPAITMDETLKARLIGEAKFARATFYFDLVRAFGDVPMPVSVENAAVAALTRTPAVEVYSQIIKDLQDAAQVLPDSYTGAEIGRATKGAARGYLAKVFMYQKEWDKVLEQTSAIISSGRYSLEPDFYQLFRISHENGVESIFEVQNYAVLGNGDLSNSQFSQVQGASGNGFGWGFNAPSDSLARAFDAAGDTLRKRVTILYRGQTTQDGDLILAPNPMEGVTIPRYNGKSYVPKKDQVSGVNEGAAQNVRKMRYAEILLIDAEAKINKGDVAGAAASLKLVRDRAKLPYIAAPTIQQIWNERCLELAMEQDRFFDLVRTGQAKNVLAPLGFTDINSLFPIPQAVIDITNGTIKQNPGY</sequence>
<reference evidence="8 9" key="1">
    <citation type="submission" date="2019-01" db="EMBL/GenBank/DDBJ databases">
        <title>Filimonas sp. strain TTM-71.</title>
        <authorList>
            <person name="Chen W.-M."/>
        </authorList>
    </citation>
    <scope>NUCLEOTIDE SEQUENCE [LARGE SCALE GENOMIC DNA]</scope>
    <source>
        <strain evidence="8 9">TTM-71</strain>
    </source>
</reference>
<comment type="similarity">
    <text evidence="2">Belongs to the SusD family.</text>
</comment>
<dbReference type="AlphaFoldDB" id="A0A4Q1D209"/>
<dbReference type="CDD" id="cd08977">
    <property type="entry name" value="SusD"/>
    <property type="match status" value="1"/>
</dbReference>
<evidence type="ECO:0000259" key="7">
    <source>
        <dbReference type="Pfam" id="PF14322"/>
    </source>
</evidence>
<comment type="subcellular location">
    <subcellularLocation>
        <location evidence="1">Cell outer membrane</location>
    </subcellularLocation>
</comment>
<dbReference type="InterPro" id="IPR033985">
    <property type="entry name" value="SusD-like_N"/>
</dbReference>
<evidence type="ECO:0000313" key="8">
    <source>
        <dbReference type="EMBL" id="RXK81055.1"/>
    </source>
</evidence>
<evidence type="ECO:0000259" key="6">
    <source>
        <dbReference type="Pfam" id="PF07980"/>
    </source>
</evidence>
<dbReference type="InterPro" id="IPR011990">
    <property type="entry name" value="TPR-like_helical_dom_sf"/>
</dbReference>
<organism evidence="8 9">
    <name type="scientific">Filimonas effusa</name>
    <dbReference type="NCBI Taxonomy" id="2508721"/>
    <lineage>
        <taxon>Bacteria</taxon>
        <taxon>Pseudomonadati</taxon>
        <taxon>Bacteroidota</taxon>
        <taxon>Chitinophagia</taxon>
        <taxon>Chitinophagales</taxon>
        <taxon>Chitinophagaceae</taxon>
        <taxon>Filimonas</taxon>
    </lineage>
</organism>
<keyword evidence="9" id="KW-1185">Reference proteome</keyword>
<evidence type="ECO:0000256" key="3">
    <source>
        <dbReference type="ARBA" id="ARBA00022729"/>
    </source>
</evidence>
<gene>
    <name evidence="8" type="ORF">ESB13_21925</name>
</gene>
<dbReference type="EMBL" id="SDHZ01000005">
    <property type="protein sequence ID" value="RXK81055.1"/>
    <property type="molecule type" value="Genomic_DNA"/>
</dbReference>
<dbReference type="SUPFAM" id="SSF48452">
    <property type="entry name" value="TPR-like"/>
    <property type="match status" value="1"/>
</dbReference>
<dbReference type="Gene3D" id="1.25.40.390">
    <property type="match status" value="1"/>
</dbReference>
<dbReference type="InterPro" id="IPR012944">
    <property type="entry name" value="SusD_RagB_dom"/>
</dbReference>
<keyword evidence="4" id="KW-0472">Membrane</keyword>
<feature type="domain" description="RagB/SusD" evidence="6">
    <location>
        <begin position="333"/>
        <end position="432"/>
    </location>
</feature>
<evidence type="ECO:0000256" key="2">
    <source>
        <dbReference type="ARBA" id="ARBA00006275"/>
    </source>
</evidence>
<evidence type="ECO:0000313" key="9">
    <source>
        <dbReference type="Proteomes" id="UP000290545"/>
    </source>
</evidence>
<dbReference type="Proteomes" id="UP000290545">
    <property type="component" value="Unassembled WGS sequence"/>
</dbReference>
<accession>A0A4Q1D209</accession>
<proteinExistence type="inferred from homology"/>
<keyword evidence="5" id="KW-0998">Cell outer membrane</keyword>
<dbReference type="GO" id="GO:0009279">
    <property type="term" value="C:cell outer membrane"/>
    <property type="evidence" value="ECO:0007669"/>
    <property type="project" value="UniProtKB-SubCell"/>
</dbReference>
<dbReference type="Pfam" id="PF14322">
    <property type="entry name" value="SusD-like_3"/>
    <property type="match status" value="1"/>
</dbReference>
<feature type="domain" description="SusD-like N-terminal" evidence="7">
    <location>
        <begin position="58"/>
        <end position="206"/>
    </location>
</feature>
<evidence type="ECO:0000256" key="5">
    <source>
        <dbReference type="ARBA" id="ARBA00023237"/>
    </source>
</evidence>
<dbReference type="OrthoDB" id="636214at2"/>